<organism evidence="2 3">
    <name type="scientific">Streblomastix strix</name>
    <dbReference type="NCBI Taxonomy" id="222440"/>
    <lineage>
        <taxon>Eukaryota</taxon>
        <taxon>Metamonada</taxon>
        <taxon>Preaxostyla</taxon>
        <taxon>Oxymonadida</taxon>
        <taxon>Streblomastigidae</taxon>
        <taxon>Streblomastix</taxon>
    </lineage>
</organism>
<protein>
    <recommendedName>
        <fullName evidence="4">B30.2/SPRY domain-containing protein</fullName>
    </recommendedName>
</protein>
<proteinExistence type="predicted"/>
<dbReference type="InterPro" id="IPR043136">
    <property type="entry name" value="B30.2/SPRY_sf"/>
</dbReference>
<dbReference type="AlphaFoldDB" id="A0A5J4VWZ4"/>
<reference evidence="2 3" key="1">
    <citation type="submission" date="2019-03" db="EMBL/GenBank/DDBJ databases">
        <title>Single cell metagenomics reveals metabolic interactions within the superorganism composed of flagellate Streblomastix strix and complex community of Bacteroidetes bacteria on its surface.</title>
        <authorList>
            <person name="Treitli S.C."/>
            <person name="Kolisko M."/>
            <person name="Husnik F."/>
            <person name="Keeling P."/>
            <person name="Hampl V."/>
        </authorList>
    </citation>
    <scope>NUCLEOTIDE SEQUENCE [LARGE SCALE GENOMIC DNA]</scope>
    <source>
        <strain evidence="2">ST1C</strain>
    </source>
</reference>
<evidence type="ECO:0008006" key="4">
    <source>
        <dbReference type="Google" id="ProtNLM"/>
    </source>
</evidence>
<sequence>MVERDRERQEKERAQVERDQEKRRADLAVSDKDRLLGELNIANTQIDQEKQRANNAEEITGIFQQQVETTQSEVTRLTSEVRRLNQVPQIRQIAPSTPKVQPKQTPFPPPPPKQALIQVTSSPQPITVNLQVPSGMPGHKDRNRFSHDDTRAACAISTDPIISEGIVYYESVFEKHDGFYGFGIGIADSSVVFKPYYGPQQDLKERKTVGYWSYGQLVHINGGPSNQRYDCGQRIGAEVNMISSPNKLTFFIDDVEQKNYFINIPYAIRFWSFIRDPNSSFTVTRFERRSSSFAHGVIGSRGLEWGKEWPRQ</sequence>
<evidence type="ECO:0000313" key="2">
    <source>
        <dbReference type="EMBL" id="KAA6386799.1"/>
    </source>
</evidence>
<name>A0A5J4VWZ4_9EUKA</name>
<evidence type="ECO:0000256" key="1">
    <source>
        <dbReference type="SAM" id="MobiDB-lite"/>
    </source>
</evidence>
<dbReference type="Proteomes" id="UP000324800">
    <property type="component" value="Unassembled WGS sequence"/>
</dbReference>
<gene>
    <name evidence="2" type="ORF">EZS28_017675</name>
</gene>
<dbReference type="EMBL" id="SNRW01004647">
    <property type="protein sequence ID" value="KAA6386799.1"/>
    <property type="molecule type" value="Genomic_DNA"/>
</dbReference>
<evidence type="ECO:0000313" key="3">
    <source>
        <dbReference type="Proteomes" id="UP000324800"/>
    </source>
</evidence>
<feature type="region of interest" description="Disordered" evidence="1">
    <location>
        <begin position="1"/>
        <end position="25"/>
    </location>
</feature>
<dbReference type="Gene3D" id="2.60.120.920">
    <property type="match status" value="1"/>
</dbReference>
<comment type="caution">
    <text evidence="2">The sequence shown here is derived from an EMBL/GenBank/DDBJ whole genome shotgun (WGS) entry which is preliminary data.</text>
</comment>
<accession>A0A5J4VWZ4</accession>